<proteinExistence type="inferred from homology"/>
<evidence type="ECO:0000256" key="5">
    <source>
        <dbReference type="ARBA" id="ARBA00022989"/>
    </source>
</evidence>
<evidence type="ECO:0000313" key="8">
    <source>
        <dbReference type="EMBL" id="TGZ83110.1"/>
    </source>
</evidence>
<dbReference type="InterPro" id="IPR029044">
    <property type="entry name" value="Nucleotide-diphossugar_trans"/>
</dbReference>
<dbReference type="SUPFAM" id="SSF53448">
    <property type="entry name" value="Nucleotide-diphospho-sugar transferases"/>
    <property type="match status" value="1"/>
</dbReference>
<dbReference type="FunFam" id="3.90.550.20:FF:000001">
    <property type="entry name" value="MIPC synthase subunit (SurA)"/>
    <property type="match status" value="1"/>
</dbReference>
<evidence type="ECO:0000256" key="3">
    <source>
        <dbReference type="ARBA" id="ARBA00022679"/>
    </source>
</evidence>
<dbReference type="GO" id="GO:0051999">
    <property type="term" value="P:mannosyl-inositol phosphorylceramide biosynthetic process"/>
    <property type="evidence" value="ECO:0007669"/>
    <property type="project" value="TreeGrafter"/>
</dbReference>
<dbReference type="STRING" id="341454.A0A4S2N1Y8"/>
<dbReference type="PANTHER" id="PTHR32385">
    <property type="entry name" value="MANNOSYL PHOSPHORYLINOSITOL CERAMIDE SYNTHASE"/>
    <property type="match status" value="1"/>
</dbReference>
<dbReference type="EMBL" id="ML220114">
    <property type="protein sequence ID" value="TGZ83110.1"/>
    <property type="molecule type" value="Genomic_DNA"/>
</dbReference>
<dbReference type="FunCoup" id="A0A4S2N1Y8">
    <property type="interactions" value="35"/>
</dbReference>
<keyword evidence="9" id="KW-1185">Reference proteome</keyword>
<comment type="subcellular location">
    <subcellularLocation>
        <location evidence="1">Membrane</location>
        <topology evidence="1">Multi-pass membrane protein</topology>
    </subcellularLocation>
</comment>
<dbReference type="Gene3D" id="3.90.550.20">
    <property type="match status" value="1"/>
</dbReference>
<feature type="transmembrane region" description="Helical" evidence="7">
    <location>
        <begin position="6"/>
        <end position="31"/>
    </location>
</feature>
<dbReference type="GO" id="GO:0016020">
    <property type="term" value="C:membrane"/>
    <property type="evidence" value="ECO:0007669"/>
    <property type="project" value="UniProtKB-SubCell"/>
</dbReference>
<sequence>MRRGLLLFIIANLIVFGIIINYLFTLITLLFEDCSADAIHPADLPAPNSEVNVGINRPQYIPKILHQTWMNETIPEKWRVPQQSCLDLHKDWEYKLWTNEKSRDFIAKEYPWFLETFDNYPYPIMRADAIRYFVLATYGGIYLDLDDGCQRPLDPLLSYRAWLRKTVPTGISNDAMGSAPQHPFFLRVIQNLQKYSRNWQVPYVTVMYSTGPLFLSVIWKEYMAEAKTDDEKRVRILMPDEYNKKPWAFFGVYKGSSWHQGDAKTIFWLGQHWLLVTVLVIFLAVSLYTCGFCLYRRISARRSPRARGYSPVATASVWPWRRRSSGSRDMVEASHKRYDQDEV</sequence>
<dbReference type="GO" id="GO:0000030">
    <property type="term" value="F:mannosyltransferase activity"/>
    <property type="evidence" value="ECO:0007669"/>
    <property type="project" value="TreeGrafter"/>
</dbReference>
<dbReference type="OrthoDB" id="3647at2759"/>
<dbReference type="Proteomes" id="UP000298138">
    <property type="component" value="Unassembled WGS sequence"/>
</dbReference>
<organism evidence="8 9">
    <name type="scientific">Ascodesmis nigricans</name>
    <dbReference type="NCBI Taxonomy" id="341454"/>
    <lineage>
        <taxon>Eukaryota</taxon>
        <taxon>Fungi</taxon>
        <taxon>Dikarya</taxon>
        <taxon>Ascomycota</taxon>
        <taxon>Pezizomycotina</taxon>
        <taxon>Pezizomycetes</taxon>
        <taxon>Pezizales</taxon>
        <taxon>Ascodesmidaceae</taxon>
        <taxon>Ascodesmis</taxon>
    </lineage>
</organism>
<protein>
    <recommendedName>
        <fullName evidence="10">Mannosyl phosphorylinositol ceramide synthase SUR1</fullName>
    </recommendedName>
</protein>
<comment type="similarity">
    <text evidence="2">Belongs to the glycosyltransferase 32 family.</text>
</comment>
<keyword evidence="5 7" id="KW-1133">Transmembrane helix</keyword>
<dbReference type="AlphaFoldDB" id="A0A4S2N1Y8"/>
<evidence type="ECO:0000256" key="6">
    <source>
        <dbReference type="ARBA" id="ARBA00023136"/>
    </source>
</evidence>
<evidence type="ECO:0000256" key="1">
    <source>
        <dbReference type="ARBA" id="ARBA00004141"/>
    </source>
</evidence>
<dbReference type="InterPro" id="IPR051706">
    <property type="entry name" value="Glycosyltransferase_domain"/>
</dbReference>
<dbReference type="Pfam" id="PF04488">
    <property type="entry name" value="Gly_transf_sug"/>
    <property type="match status" value="1"/>
</dbReference>
<dbReference type="PANTHER" id="PTHR32385:SF20">
    <property type="entry name" value="MANNOSYL PHOSPHORYLINOSITOL CERAMIDE SYNTHASE CSH1-RELATED"/>
    <property type="match status" value="1"/>
</dbReference>
<evidence type="ECO:0000256" key="2">
    <source>
        <dbReference type="ARBA" id="ARBA00009003"/>
    </source>
</evidence>
<keyword evidence="3" id="KW-0808">Transferase</keyword>
<evidence type="ECO:0000256" key="4">
    <source>
        <dbReference type="ARBA" id="ARBA00022692"/>
    </source>
</evidence>
<accession>A0A4S2N1Y8</accession>
<evidence type="ECO:0000256" key="7">
    <source>
        <dbReference type="SAM" id="Phobius"/>
    </source>
</evidence>
<gene>
    <name evidence="8" type="ORF">EX30DRAFT_148482</name>
</gene>
<feature type="transmembrane region" description="Helical" evidence="7">
    <location>
        <begin position="273"/>
        <end position="295"/>
    </location>
</feature>
<dbReference type="InterPro" id="IPR007577">
    <property type="entry name" value="GlycoTrfase_DXD_sugar-bd_CS"/>
</dbReference>
<evidence type="ECO:0008006" key="10">
    <source>
        <dbReference type="Google" id="ProtNLM"/>
    </source>
</evidence>
<reference evidence="8 9" key="1">
    <citation type="submission" date="2019-04" db="EMBL/GenBank/DDBJ databases">
        <title>Comparative genomics and transcriptomics to analyze fruiting body development in filamentous ascomycetes.</title>
        <authorList>
            <consortium name="DOE Joint Genome Institute"/>
            <person name="Lutkenhaus R."/>
            <person name="Traeger S."/>
            <person name="Breuer J."/>
            <person name="Kuo A."/>
            <person name="Lipzen A."/>
            <person name="Pangilinan J."/>
            <person name="Dilworth D."/>
            <person name="Sandor L."/>
            <person name="Poggeler S."/>
            <person name="Barry K."/>
            <person name="Grigoriev I.V."/>
            <person name="Nowrousian M."/>
        </authorList>
    </citation>
    <scope>NUCLEOTIDE SEQUENCE [LARGE SCALE GENOMIC DNA]</scope>
    <source>
        <strain evidence="8 9">CBS 389.68</strain>
    </source>
</reference>
<keyword evidence="4 7" id="KW-0812">Transmembrane</keyword>
<keyword evidence="6 7" id="KW-0472">Membrane</keyword>
<name>A0A4S2N1Y8_9PEZI</name>
<evidence type="ECO:0000313" key="9">
    <source>
        <dbReference type="Proteomes" id="UP000298138"/>
    </source>
</evidence>
<dbReference type="InParanoid" id="A0A4S2N1Y8"/>